<dbReference type="RefSeq" id="WP_206295468.1">
    <property type="nucleotide sequence ID" value="NZ_CP063458.1"/>
</dbReference>
<accession>A0A7M2X302</accession>
<evidence type="ECO:0000313" key="2">
    <source>
        <dbReference type="Proteomes" id="UP000593765"/>
    </source>
</evidence>
<proteinExistence type="predicted"/>
<dbReference type="EMBL" id="CP063458">
    <property type="protein sequence ID" value="QOV92138.1"/>
    <property type="molecule type" value="Genomic_DNA"/>
</dbReference>
<name>A0A7M2X302_9BACT</name>
<sequence length="96" mass="11050">MIRETEYTERAVGYNTAVDVPTPTDSRSIDRELLEFLNGPPPQDENGIDLSIIRENLSLSMEERAERHYQARLFIERLNRSRGTNGPFPAIDQETE</sequence>
<reference evidence="1 2" key="1">
    <citation type="submission" date="2020-10" db="EMBL/GenBank/DDBJ databases">
        <title>Wide distribution of Phycisphaera-like planctomycetes from WD2101 soil group in peatlands and genome analysis of the first cultivated representative.</title>
        <authorList>
            <person name="Dedysh S.N."/>
            <person name="Beletsky A.V."/>
            <person name="Ivanova A."/>
            <person name="Kulichevskaya I.S."/>
            <person name="Suzina N.E."/>
            <person name="Philippov D.A."/>
            <person name="Rakitin A.L."/>
            <person name="Mardanov A.V."/>
            <person name="Ravin N.V."/>
        </authorList>
    </citation>
    <scope>NUCLEOTIDE SEQUENCE [LARGE SCALE GENOMIC DNA]</scope>
    <source>
        <strain evidence="1 2">M1803</strain>
    </source>
</reference>
<dbReference type="Proteomes" id="UP000593765">
    <property type="component" value="Chromosome"/>
</dbReference>
<evidence type="ECO:0000313" key="1">
    <source>
        <dbReference type="EMBL" id="QOV92138.1"/>
    </source>
</evidence>
<keyword evidence="2" id="KW-1185">Reference proteome</keyword>
<dbReference type="KEGG" id="hbs:IPV69_12595"/>
<protein>
    <submittedName>
        <fullName evidence="1">Uncharacterized protein</fullName>
    </submittedName>
</protein>
<gene>
    <name evidence="1" type="ORF">IPV69_12595</name>
</gene>
<organism evidence="1 2">
    <name type="scientific">Humisphaera borealis</name>
    <dbReference type="NCBI Taxonomy" id="2807512"/>
    <lineage>
        <taxon>Bacteria</taxon>
        <taxon>Pseudomonadati</taxon>
        <taxon>Planctomycetota</taxon>
        <taxon>Phycisphaerae</taxon>
        <taxon>Tepidisphaerales</taxon>
        <taxon>Tepidisphaeraceae</taxon>
        <taxon>Humisphaera</taxon>
    </lineage>
</organism>
<dbReference type="AlphaFoldDB" id="A0A7M2X302"/>